<dbReference type="EMBL" id="DS547099">
    <property type="protein sequence ID" value="EDR09680.1"/>
    <property type="molecule type" value="Genomic_DNA"/>
</dbReference>
<evidence type="ECO:0000313" key="3">
    <source>
        <dbReference type="Proteomes" id="UP000001194"/>
    </source>
</evidence>
<dbReference type="KEGG" id="lbc:LACBIDRAFT_319013"/>
<evidence type="ECO:0000313" key="2">
    <source>
        <dbReference type="EMBL" id="EDR09680.1"/>
    </source>
</evidence>
<sequence length="606" mass="68774">MLYKFINAITGQKTSDVGHSLESQTSTINEYDFQLPNGLVVTLADTPGFNDYTSDGGGKSDLVILKEIGEFLKKKYDEKRKFSGILYLHNICEPKIGSSLQRQMAMFKKLCGDDPLKNVVVVTTFWDETESLEGGIQTETELKTKDKFFKGLVEGGSKTREFQQPLSIVIDLLSLDPVFVEMQKELAQGKAVEETSAAVELYRELQELKRQQKRDVSELNMKIEDMKLANARDRELRETLEEKQRNLTAEMAQNNSDLRNAMVTWRKQVETDAKRQSLELEAIRRNEFKGDLDLLKVMHEKELMECQFQIRSLMDGDSTAEYRRDHLEKTTEDLKAVVCSLSVALEKLKETHEKEVMERLQFTGEVKKLRASAERWADEEKRLSRGWEEARVALDSRVKSELTCAFSMHGQVTAELKDSQETKEKLLEDLEEARSKVMQLNEELAVSRKLQEGLASKLSSQSHENVLGLETAQKALTDTHLELENVKSELASCKQQNAQMGPPPNIKRFVKDIVVEYFPTEAAVTPGYLEEKNYLSSNINEGFGGSHVYLYPRYTLLYEEAISGLSLIVQDNSDSSKSDLAKGAGGKYRYLDIERGSDTDATKICV</sequence>
<dbReference type="RefSeq" id="XP_001880029.1">
    <property type="nucleotide sequence ID" value="XM_001879994.1"/>
</dbReference>
<proteinExistence type="predicted"/>
<keyword evidence="3" id="KW-1185">Reference proteome</keyword>
<dbReference type="SUPFAM" id="SSF52540">
    <property type="entry name" value="P-loop containing nucleoside triphosphate hydrolases"/>
    <property type="match status" value="1"/>
</dbReference>
<dbReference type="InParanoid" id="B0D7N4"/>
<feature type="coiled-coil region" evidence="1">
    <location>
        <begin position="413"/>
        <end position="489"/>
    </location>
</feature>
<evidence type="ECO:0000256" key="1">
    <source>
        <dbReference type="SAM" id="Coils"/>
    </source>
</evidence>
<protein>
    <recommendedName>
        <fullName evidence="4">G domain-containing protein</fullName>
    </recommendedName>
</protein>
<dbReference type="AlphaFoldDB" id="B0D7N4"/>
<dbReference type="GeneID" id="6075344"/>
<keyword evidence="1" id="KW-0175">Coiled coil</keyword>
<name>B0D7N4_LACBS</name>
<dbReference type="HOGENOM" id="CLU_380374_0_0_1"/>
<dbReference type="Proteomes" id="UP000001194">
    <property type="component" value="Unassembled WGS sequence"/>
</dbReference>
<dbReference type="STRING" id="486041.B0D7N4"/>
<accession>B0D7N4</accession>
<dbReference type="InterPro" id="IPR027417">
    <property type="entry name" value="P-loop_NTPase"/>
</dbReference>
<dbReference type="Gene3D" id="3.40.50.300">
    <property type="entry name" value="P-loop containing nucleotide triphosphate hydrolases"/>
    <property type="match status" value="1"/>
</dbReference>
<gene>
    <name evidence="2" type="ORF">LACBIDRAFT_319013</name>
</gene>
<reference evidence="2 3" key="1">
    <citation type="journal article" date="2008" name="Nature">
        <title>The genome of Laccaria bicolor provides insights into mycorrhizal symbiosis.</title>
        <authorList>
            <person name="Martin F."/>
            <person name="Aerts A."/>
            <person name="Ahren D."/>
            <person name="Brun A."/>
            <person name="Danchin E.G.J."/>
            <person name="Duchaussoy F."/>
            <person name="Gibon J."/>
            <person name="Kohler A."/>
            <person name="Lindquist E."/>
            <person name="Pereda V."/>
            <person name="Salamov A."/>
            <person name="Shapiro H.J."/>
            <person name="Wuyts J."/>
            <person name="Blaudez D."/>
            <person name="Buee M."/>
            <person name="Brokstein P."/>
            <person name="Canbaeck B."/>
            <person name="Cohen D."/>
            <person name="Courty P.E."/>
            <person name="Coutinho P.M."/>
            <person name="Delaruelle C."/>
            <person name="Detter J.C."/>
            <person name="Deveau A."/>
            <person name="DiFazio S."/>
            <person name="Duplessis S."/>
            <person name="Fraissinet-Tachet L."/>
            <person name="Lucic E."/>
            <person name="Frey-Klett P."/>
            <person name="Fourrey C."/>
            <person name="Feussner I."/>
            <person name="Gay G."/>
            <person name="Grimwood J."/>
            <person name="Hoegger P.J."/>
            <person name="Jain P."/>
            <person name="Kilaru S."/>
            <person name="Labbe J."/>
            <person name="Lin Y.C."/>
            <person name="Legue V."/>
            <person name="Le Tacon F."/>
            <person name="Marmeisse R."/>
            <person name="Melayah D."/>
            <person name="Montanini B."/>
            <person name="Muratet M."/>
            <person name="Nehls U."/>
            <person name="Niculita-Hirzel H."/>
            <person name="Oudot-Le Secq M.P."/>
            <person name="Peter M."/>
            <person name="Quesneville H."/>
            <person name="Rajashekar B."/>
            <person name="Reich M."/>
            <person name="Rouhier N."/>
            <person name="Schmutz J."/>
            <person name="Yin T."/>
            <person name="Chalot M."/>
            <person name="Henrissat B."/>
            <person name="Kuees U."/>
            <person name="Lucas S."/>
            <person name="Van de Peer Y."/>
            <person name="Podila G.K."/>
            <person name="Polle A."/>
            <person name="Pukkila P.J."/>
            <person name="Richardson P.M."/>
            <person name="Rouze P."/>
            <person name="Sanders I.R."/>
            <person name="Stajich J.E."/>
            <person name="Tunlid A."/>
            <person name="Tuskan G."/>
            <person name="Grigoriev I.V."/>
        </authorList>
    </citation>
    <scope>NUCLEOTIDE SEQUENCE [LARGE SCALE GENOMIC DNA]</scope>
    <source>
        <strain evidence="3">S238N-H82 / ATCC MYA-4686</strain>
    </source>
</reference>
<evidence type="ECO:0008006" key="4">
    <source>
        <dbReference type="Google" id="ProtNLM"/>
    </source>
</evidence>
<organism evidence="3">
    <name type="scientific">Laccaria bicolor (strain S238N-H82 / ATCC MYA-4686)</name>
    <name type="common">Bicoloured deceiver</name>
    <name type="synonym">Laccaria laccata var. bicolor</name>
    <dbReference type="NCBI Taxonomy" id="486041"/>
    <lineage>
        <taxon>Eukaryota</taxon>
        <taxon>Fungi</taxon>
        <taxon>Dikarya</taxon>
        <taxon>Basidiomycota</taxon>
        <taxon>Agaricomycotina</taxon>
        <taxon>Agaricomycetes</taxon>
        <taxon>Agaricomycetidae</taxon>
        <taxon>Agaricales</taxon>
        <taxon>Agaricineae</taxon>
        <taxon>Hydnangiaceae</taxon>
        <taxon>Laccaria</taxon>
    </lineage>
</organism>
<dbReference type="OrthoDB" id="8954335at2759"/>
<feature type="coiled-coil region" evidence="1">
    <location>
        <begin position="191"/>
        <end position="286"/>
    </location>
</feature>